<dbReference type="Pfam" id="PF20582">
    <property type="entry name" value="UPF0758_N"/>
    <property type="match status" value="1"/>
</dbReference>
<dbReference type="RefSeq" id="WP_121169848.1">
    <property type="nucleotide sequence ID" value="NZ_RBIE01000001.1"/>
</dbReference>
<reference evidence="8 9" key="1">
    <citation type="submission" date="2018-10" db="EMBL/GenBank/DDBJ databases">
        <title>Genomic Encyclopedia of Type Strains, Phase IV (KMG-IV): sequencing the most valuable type-strain genomes for metagenomic binning, comparative biology and taxonomic classification.</title>
        <authorList>
            <person name="Goeker M."/>
        </authorList>
    </citation>
    <scope>NUCLEOTIDE SEQUENCE [LARGE SCALE GENOMIC DNA]</scope>
    <source>
        <strain evidence="8 9">DSM 15521</strain>
    </source>
</reference>
<evidence type="ECO:0000259" key="7">
    <source>
        <dbReference type="PROSITE" id="PS50249"/>
    </source>
</evidence>
<gene>
    <name evidence="8" type="ORF">C7457_0482</name>
</gene>
<dbReference type="NCBIfam" id="NF000642">
    <property type="entry name" value="PRK00024.1"/>
    <property type="match status" value="1"/>
</dbReference>
<name>A0A420W8K6_9BACT</name>
<dbReference type="GO" id="GO:0046872">
    <property type="term" value="F:metal ion binding"/>
    <property type="evidence" value="ECO:0007669"/>
    <property type="project" value="UniProtKB-KW"/>
</dbReference>
<keyword evidence="2" id="KW-0479">Metal-binding</keyword>
<protein>
    <submittedName>
        <fullName evidence="8">DNA repair protein RadC</fullName>
    </submittedName>
</protein>
<dbReference type="SUPFAM" id="SSF47781">
    <property type="entry name" value="RuvA domain 2-like"/>
    <property type="match status" value="1"/>
</dbReference>
<feature type="domain" description="MPN" evidence="7">
    <location>
        <begin position="101"/>
        <end position="223"/>
    </location>
</feature>
<evidence type="ECO:0000256" key="5">
    <source>
        <dbReference type="ARBA" id="ARBA00023049"/>
    </source>
</evidence>
<evidence type="ECO:0000256" key="6">
    <source>
        <dbReference type="RuleBase" id="RU003797"/>
    </source>
</evidence>
<dbReference type="Pfam" id="PF04002">
    <property type="entry name" value="RadC"/>
    <property type="match status" value="1"/>
</dbReference>
<dbReference type="EMBL" id="RBIE01000001">
    <property type="protein sequence ID" value="RKQ63608.1"/>
    <property type="molecule type" value="Genomic_DNA"/>
</dbReference>
<keyword evidence="3" id="KW-0378">Hydrolase</keyword>
<evidence type="ECO:0000256" key="4">
    <source>
        <dbReference type="ARBA" id="ARBA00022833"/>
    </source>
</evidence>
<sequence length="223" mass="24409">MDRIKELPEEDRPREKIEKFGAESLTDSELLAVLLRTGTNGKSAVTLARELLKEFGNLKKISEASLQELTSFKGLGKAKAITLIAAFEVGRRASNSLSPKKVKSPKDAFEVIKPLVDKLKVEELGILTLNSAGEVIGIHKVARGGSNRVSVRAKEILRPAVKDLAEGIILFHNHPSGSLKPSPEDIHITEKLKEACKILGIELLDHIIVTEENFFSFKGEGLV</sequence>
<dbReference type="GO" id="GO:0008237">
    <property type="term" value="F:metallopeptidase activity"/>
    <property type="evidence" value="ECO:0007669"/>
    <property type="project" value="UniProtKB-KW"/>
</dbReference>
<dbReference type="Proteomes" id="UP000280881">
    <property type="component" value="Unassembled WGS sequence"/>
</dbReference>
<dbReference type="PANTHER" id="PTHR30471:SF3">
    <property type="entry name" value="UPF0758 PROTEIN YEES-RELATED"/>
    <property type="match status" value="1"/>
</dbReference>
<dbReference type="PROSITE" id="PS01302">
    <property type="entry name" value="UPF0758"/>
    <property type="match status" value="1"/>
</dbReference>
<comment type="similarity">
    <text evidence="6">Belongs to the UPF0758 family.</text>
</comment>
<dbReference type="PROSITE" id="PS50249">
    <property type="entry name" value="MPN"/>
    <property type="match status" value="1"/>
</dbReference>
<dbReference type="InterPro" id="IPR025657">
    <property type="entry name" value="RadC_JAB"/>
</dbReference>
<dbReference type="Gene3D" id="1.10.150.20">
    <property type="entry name" value="5' to 3' exonuclease, C-terminal subdomain"/>
    <property type="match status" value="1"/>
</dbReference>
<dbReference type="GO" id="GO:0006508">
    <property type="term" value="P:proteolysis"/>
    <property type="evidence" value="ECO:0007669"/>
    <property type="project" value="UniProtKB-KW"/>
</dbReference>
<dbReference type="NCBIfam" id="TIGR00608">
    <property type="entry name" value="radc"/>
    <property type="match status" value="1"/>
</dbReference>
<organism evidence="8 9">
    <name type="scientific">Thermovibrio guaymasensis</name>
    <dbReference type="NCBI Taxonomy" id="240167"/>
    <lineage>
        <taxon>Bacteria</taxon>
        <taxon>Pseudomonadati</taxon>
        <taxon>Aquificota</taxon>
        <taxon>Aquificia</taxon>
        <taxon>Desulfurobacteriales</taxon>
        <taxon>Desulfurobacteriaceae</taxon>
        <taxon>Thermovibrio</taxon>
    </lineage>
</organism>
<dbReference type="InterPro" id="IPR001405">
    <property type="entry name" value="UPF0758"/>
</dbReference>
<dbReference type="InterPro" id="IPR020891">
    <property type="entry name" value="UPF0758_CS"/>
</dbReference>
<comment type="caution">
    <text evidence="8">The sequence shown here is derived from an EMBL/GenBank/DDBJ whole genome shotgun (WGS) entry which is preliminary data.</text>
</comment>
<evidence type="ECO:0000313" key="9">
    <source>
        <dbReference type="Proteomes" id="UP000280881"/>
    </source>
</evidence>
<evidence type="ECO:0000313" key="8">
    <source>
        <dbReference type="EMBL" id="RKQ63608.1"/>
    </source>
</evidence>
<evidence type="ECO:0000256" key="2">
    <source>
        <dbReference type="ARBA" id="ARBA00022723"/>
    </source>
</evidence>
<keyword evidence="1" id="KW-0645">Protease</keyword>
<dbReference type="CDD" id="cd08071">
    <property type="entry name" value="MPN_DUF2466"/>
    <property type="match status" value="1"/>
</dbReference>
<dbReference type="InterPro" id="IPR046778">
    <property type="entry name" value="UPF0758_N"/>
</dbReference>
<dbReference type="PANTHER" id="PTHR30471">
    <property type="entry name" value="DNA REPAIR PROTEIN RADC"/>
    <property type="match status" value="1"/>
</dbReference>
<keyword evidence="5" id="KW-0482">Metalloprotease</keyword>
<evidence type="ECO:0000256" key="3">
    <source>
        <dbReference type="ARBA" id="ARBA00022801"/>
    </source>
</evidence>
<keyword evidence="9" id="KW-1185">Reference proteome</keyword>
<accession>A0A420W8K6</accession>
<evidence type="ECO:0000256" key="1">
    <source>
        <dbReference type="ARBA" id="ARBA00022670"/>
    </source>
</evidence>
<dbReference type="InterPro" id="IPR010994">
    <property type="entry name" value="RuvA_2-like"/>
</dbReference>
<dbReference type="Gene3D" id="3.40.140.10">
    <property type="entry name" value="Cytidine Deaminase, domain 2"/>
    <property type="match status" value="1"/>
</dbReference>
<dbReference type="AlphaFoldDB" id="A0A420W8K6"/>
<proteinExistence type="inferred from homology"/>
<dbReference type="OrthoDB" id="9804482at2"/>
<keyword evidence="4" id="KW-0862">Zinc</keyword>
<dbReference type="InterPro" id="IPR037518">
    <property type="entry name" value="MPN"/>
</dbReference>